<evidence type="ECO:0000256" key="5">
    <source>
        <dbReference type="ARBA" id="ARBA00022692"/>
    </source>
</evidence>
<dbReference type="GO" id="GO:0016757">
    <property type="term" value="F:glycosyltransferase activity"/>
    <property type="evidence" value="ECO:0007669"/>
    <property type="project" value="UniProtKB-KW"/>
</dbReference>
<keyword evidence="3" id="KW-0328">Glycosyltransferase</keyword>
<keyword evidence="13" id="KW-1185">Reference proteome</keyword>
<dbReference type="EMBL" id="WKKI01000023">
    <property type="protein sequence ID" value="MRX72925.1"/>
    <property type="molecule type" value="Genomic_DNA"/>
</dbReference>
<comment type="caution">
    <text evidence="12">The sequence shown here is derived from an EMBL/GenBank/DDBJ whole genome shotgun (WGS) entry which is preliminary data.</text>
</comment>
<evidence type="ECO:0000256" key="6">
    <source>
        <dbReference type="ARBA" id="ARBA00022960"/>
    </source>
</evidence>
<evidence type="ECO:0000256" key="4">
    <source>
        <dbReference type="ARBA" id="ARBA00022679"/>
    </source>
</evidence>
<dbReference type="AlphaFoldDB" id="A0A7X2J060"/>
<evidence type="ECO:0000313" key="12">
    <source>
        <dbReference type="EMBL" id="MRX72925.1"/>
    </source>
</evidence>
<keyword evidence="8 11" id="KW-1133">Transmembrane helix</keyword>
<keyword evidence="10" id="KW-0961">Cell wall biogenesis/degradation</keyword>
<feature type="transmembrane region" description="Helical" evidence="11">
    <location>
        <begin position="61"/>
        <end position="81"/>
    </location>
</feature>
<evidence type="ECO:0000256" key="11">
    <source>
        <dbReference type="SAM" id="Phobius"/>
    </source>
</evidence>
<organism evidence="12 13">
    <name type="scientific">Metabacillus lacus</name>
    <dbReference type="NCBI Taxonomy" id="1983721"/>
    <lineage>
        <taxon>Bacteria</taxon>
        <taxon>Bacillati</taxon>
        <taxon>Bacillota</taxon>
        <taxon>Bacilli</taxon>
        <taxon>Bacillales</taxon>
        <taxon>Bacillaceae</taxon>
        <taxon>Metabacillus</taxon>
    </lineage>
</organism>
<evidence type="ECO:0000256" key="1">
    <source>
        <dbReference type="ARBA" id="ARBA00004141"/>
    </source>
</evidence>
<keyword evidence="7" id="KW-0573">Peptidoglycan synthesis</keyword>
<dbReference type="PANTHER" id="PTHR30474:SF1">
    <property type="entry name" value="PEPTIDOGLYCAN GLYCOSYLTRANSFERASE MRDB"/>
    <property type="match status" value="1"/>
</dbReference>
<keyword evidence="9 11" id="KW-0472">Membrane</keyword>
<dbReference type="GO" id="GO:0009252">
    <property type="term" value="P:peptidoglycan biosynthetic process"/>
    <property type="evidence" value="ECO:0007669"/>
    <property type="project" value="UniProtKB-KW"/>
</dbReference>
<dbReference type="PROSITE" id="PS00428">
    <property type="entry name" value="FTSW_RODA_SPOVE"/>
    <property type="match status" value="1"/>
</dbReference>
<dbReference type="Proteomes" id="UP000448867">
    <property type="component" value="Unassembled WGS sequence"/>
</dbReference>
<dbReference type="NCBIfam" id="TIGR02210">
    <property type="entry name" value="rodA_shape"/>
    <property type="match status" value="1"/>
</dbReference>
<feature type="transmembrane region" description="Helical" evidence="11">
    <location>
        <begin position="180"/>
        <end position="200"/>
    </location>
</feature>
<dbReference type="InterPro" id="IPR018365">
    <property type="entry name" value="Cell_cycle_FtsW-rel_CS"/>
</dbReference>
<keyword evidence="5 11" id="KW-0812">Transmembrane</keyword>
<accession>A0A7X2J060</accession>
<evidence type="ECO:0000256" key="7">
    <source>
        <dbReference type="ARBA" id="ARBA00022984"/>
    </source>
</evidence>
<dbReference type="PANTHER" id="PTHR30474">
    <property type="entry name" value="CELL CYCLE PROTEIN"/>
    <property type="match status" value="1"/>
</dbReference>
<feature type="transmembrane region" description="Helical" evidence="11">
    <location>
        <begin position="343"/>
        <end position="363"/>
    </location>
</feature>
<keyword evidence="6" id="KW-0133">Cell shape</keyword>
<dbReference type="GO" id="GO:0051301">
    <property type="term" value="P:cell division"/>
    <property type="evidence" value="ECO:0007669"/>
    <property type="project" value="InterPro"/>
</dbReference>
<sequence>MMFSFILLVIFSLVAVYSGSGQYESGDPYYYLKRQLIWFAIGSLLIAAIMFFDYDILEHLAWPMYIAGLLLIILVHLFGVTRNGSQRWLQFGSILIQPSEFMKIFLLVLLAVLVSKHSSGVFKSYSFQQSIPVVLKVGIVSLLPFMFILQQPDLGTALVVLAIMATIIVISGVSFKMIGLLAILGSFLLGLLIFLHQYYFDLFSKVIKPHQLERIYGWLSPHEYASSYGYQLTQALSGIGSGQLTGAGLNQGIQTQSGRIPEVHTDFIFSVIGEEFGFFGSALLLSIYFILIYRMVIIAIESHSLFGTYLVGGVIGLLAFQIFQNVGMTIGLMPITGLALPFISYGGSALLTNMIALGIVMNVKFRTRKYMFEADES</sequence>
<gene>
    <name evidence="12" type="primary">rodA</name>
    <name evidence="12" type="ORF">GJU40_12315</name>
</gene>
<reference evidence="12 13" key="1">
    <citation type="submission" date="2019-11" db="EMBL/GenBank/DDBJ databases">
        <title>Bacillus lacus genome.</title>
        <authorList>
            <person name="Allen C.J."/>
            <person name="Newman J.D."/>
        </authorList>
    </citation>
    <scope>NUCLEOTIDE SEQUENCE [LARGE SCALE GENOMIC DNA]</scope>
    <source>
        <strain evidence="12 13">KCTC 33946</strain>
    </source>
</reference>
<name>A0A7X2J060_9BACI</name>
<dbReference type="GO" id="GO:0015648">
    <property type="term" value="F:lipid-linked peptidoglycan transporter activity"/>
    <property type="evidence" value="ECO:0007669"/>
    <property type="project" value="TreeGrafter"/>
</dbReference>
<proteinExistence type="predicted"/>
<feature type="transmembrane region" description="Helical" evidence="11">
    <location>
        <begin position="131"/>
        <end position="149"/>
    </location>
</feature>
<evidence type="ECO:0000256" key="8">
    <source>
        <dbReference type="ARBA" id="ARBA00022989"/>
    </source>
</evidence>
<dbReference type="Pfam" id="PF01098">
    <property type="entry name" value="FTSW_RODA_SPOVE"/>
    <property type="match status" value="1"/>
</dbReference>
<protein>
    <submittedName>
        <fullName evidence="12">Rod shape-determining protein RodA</fullName>
    </submittedName>
</protein>
<feature type="transmembrane region" description="Helical" evidence="11">
    <location>
        <begin position="36"/>
        <end position="54"/>
    </location>
</feature>
<feature type="transmembrane region" description="Helical" evidence="11">
    <location>
        <begin position="155"/>
        <end position="173"/>
    </location>
</feature>
<evidence type="ECO:0000256" key="10">
    <source>
        <dbReference type="ARBA" id="ARBA00023316"/>
    </source>
</evidence>
<evidence type="ECO:0000313" key="13">
    <source>
        <dbReference type="Proteomes" id="UP000448867"/>
    </source>
</evidence>
<comment type="subcellular location">
    <subcellularLocation>
        <location evidence="1">Membrane</location>
        <topology evidence="1">Multi-pass membrane protein</topology>
    </subcellularLocation>
</comment>
<evidence type="ECO:0000256" key="3">
    <source>
        <dbReference type="ARBA" id="ARBA00022676"/>
    </source>
</evidence>
<dbReference type="GO" id="GO:0071555">
    <property type="term" value="P:cell wall organization"/>
    <property type="evidence" value="ECO:0007669"/>
    <property type="project" value="UniProtKB-KW"/>
</dbReference>
<dbReference type="InterPro" id="IPR011923">
    <property type="entry name" value="RodA/MrdB"/>
</dbReference>
<dbReference type="GO" id="GO:0008360">
    <property type="term" value="P:regulation of cell shape"/>
    <property type="evidence" value="ECO:0007669"/>
    <property type="project" value="UniProtKB-KW"/>
</dbReference>
<feature type="transmembrane region" description="Helical" evidence="11">
    <location>
        <begin position="101"/>
        <end position="119"/>
    </location>
</feature>
<feature type="transmembrane region" description="Helical" evidence="11">
    <location>
        <begin position="305"/>
        <end position="323"/>
    </location>
</feature>
<feature type="transmembrane region" description="Helical" evidence="11">
    <location>
        <begin position="276"/>
        <end position="293"/>
    </location>
</feature>
<dbReference type="OrthoDB" id="9768187at2"/>
<evidence type="ECO:0000256" key="2">
    <source>
        <dbReference type="ARBA" id="ARBA00022475"/>
    </source>
</evidence>
<keyword evidence="2" id="KW-1003">Cell membrane</keyword>
<dbReference type="GO" id="GO:0005886">
    <property type="term" value="C:plasma membrane"/>
    <property type="evidence" value="ECO:0007669"/>
    <property type="project" value="TreeGrafter"/>
</dbReference>
<keyword evidence="4" id="KW-0808">Transferase</keyword>
<dbReference type="GO" id="GO:0032153">
    <property type="term" value="C:cell division site"/>
    <property type="evidence" value="ECO:0007669"/>
    <property type="project" value="TreeGrafter"/>
</dbReference>
<evidence type="ECO:0000256" key="9">
    <source>
        <dbReference type="ARBA" id="ARBA00023136"/>
    </source>
</evidence>
<dbReference type="InterPro" id="IPR001182">
    <property type="entry name" value="FtsW/RodA"/>
</dbReference>